<dbReference type="InterPro" id="IPR014729">
    <property type="entry name" value="Rossmann-like_a/b/a_fold"/>
</dbReference>
<keyword evidence="4" id="KW-1185">Reference proteome</keyword>
<dbReference type="EMBL" id="CP027059">
    <property type="protein sequence ID" value="UQZ85092.1"/>
    <property type="molecule type" value="Genomic_DNA"/>
</dbReference>
<dbReference type="PANTHER" id="PTHR46268">
    <property type="entry name" value="STRESS RESPONSE PROTEIN NHAX"/>
    <property type="match status" value="1"/>
</dbReference>
<evidence type="ECO:0000313" key="4">
    <source>
        <dbReference type="Proteomes" id="UP001057134"/>
    </source>
</evidence>
<dbReference type="CDD" id="cd00293">
    <property type="entry name" value="USP-like"/>
    <property type="match status" value="1"/>
</dbReference>
<reference evidence="3" key="2">
    <citation type="journal article" date="2021" name="J Anim Sci Technol">
        <title>Complete genome sequence of Paenibacillus konkukensis sp. nov. SK3146 as a potential probiotic strain.</title>
        <authorList>
            <person name="Jung H.I."/>
            <person name="Park S."/>
            <person name="Niu K.M."/>
            <person name="Lee S.W."/>
            <person name="Kothari D."/>
            <person name="Yi K.J."/>
            <person name="Kim S.K."/>
        </authorList>
    </citation>
    <scope>NUCLEOTIDE SEQUENCE</scope>
    <source>
        <strain evidence="3">SK3146</strain>
    </source>
</reference>
<dbReference type="Proteomes" id="UP001057134">
    <property type="component" value="Chromosome"/>
</dbReference>
<dbReference type="RefSeq" id="WP_249860766.1">
    <property type="nucleotide sequence ID" value="NZ_CP027059.1"/>
</dbReference>
<dbReference type="PANTHER" id="PTHR46268:SF6">
    <property type="entry name" value="UNIVERSAL STRESS PROTEIN UP12"/>
    <property type="match status" value="1"/>
</dbReference>
<comment type="similarity">
    <text evidence="1">Belongs to the universal stress protein A family.</text>
</comment>
<dbReference type="PRINTS" id="PR01438">
    <property type="entry name" value="UNVRSLSTRESS"/>
</dbReference>
<name>A0ABY4RRL1_9BACL</name>
<reference evidence="3" key="1">
    <citation type="submission" date="2018-02" db="EMBL/GenBank/DDBJ databases">
        <authorList>
            <person name="Kim S.-K."/>
            <person name="Jung H.-I."/>
            <person name="Lee S.-W."/>
        </authorList>
    </citation>
    <scope>NUCLEOTIDE SEQUENCE</scope>
    <source>
        <strain evidence="3">SK3146</strain>
    </source>
</reference>
<organism evidence="3 4">
    <name type="scientific">Paenibacillus konkukensis</name>
    <dbReference type="NCBI Taxonomy" id="2020716"/>
    <lineage>
        <taxon>Bacteria</taxon>
        <taxon>Bacillati</taxon>
        <taxon>Bacillota</taxon>
        <taxon>Bacilli</taxon>
        <taxon>Bacillales</taxon>
        <taxon>Paenibacillaceae</taxon>
        <taxon>Paenibacillus</taxon>
    </lineage>
</organism>
<dbReference type="SUPFAM" id="SSF52402">
    <property type="entry name" value="Adenine nucleotide alpha hydrolases-like"/>
    <property type="match status" value="1"/>
</dbReference>
<evidence type="ECO:0000259" key="2">
    <source>
        <dbReference type="Pfam" id="PF00582"/>
    </source>
</evidence>
<dbReference type="InterPro" id="IPR006016">
    <property type="entry name" value="UspA"/>
</dbReference>
<gene>
    <name evidence="3" type="primary">nhaX_2</name>
    <name evidence="3" type="ORF">SK3146_04375</name>
</gene>
<protein>
    <submittedName>
        <fullName evidence="3">Stress response protein NhaX</fullName>
    </submittedName>
</protein>
<feature type="domain" description="UspA" evidence="2">
    <location>
        <begin position="3"/>
        <end position="140"/>
    </location>
</feature>
<evidence type="ECO:0000256" key="1">
    <source>
        <dbReference type="ARBA" id="ARBA00008791"/>
    </source>
</evidence>
<dbReference type="Gene3D" id="3.40.50.620">
    <property type="entry name" value="HUPs"/>
    <property type="match status" value="1"/>
</dbReference>
<proteinExistence type="inferred from homology"/>
<sequence length="140" mass="15186">MLFSKILVPFDGSNLSRKALSKAVDIVKETASRESGKPVLEVLHIVQDVSYAMGTTITVDPKISQAVIDEAKQMVPSDVQASFAIEYGQPANTILNYANDNGFDFIIMGSRGLGTIREFFLGSVSHNVVQNSKVPVLIVK</sequence>
<evidence type="ECO:0000313" key="3">
    <source>
        <dbReference type="EMBL" id="UQZ85092.1"/>
    </source>
</evidence>
<accession>A0ABY4RRL1</accession>
<dbReference type="Pfam" id="PF00582">
    <property type="entry name" value="Usp"/>
    <property type="match status" value="1"/>
</dbReference>
<dbReference type="InterPro" id="IPR006015">
    <property type="entry name" value="Universal_stress_UspA"/>
</dbReference>